<dbReference type="EMBL" id="CP060635">
    <property type="protein sequence ID" value="QNM08996.1"/>
    <property type="molecule type" value="Genomic_DNA"/>
</dbReference>
<dbReference type="Pfam" id="PF18988">
    <property type="entry name" value="DUF5721"/>
    <property type="match status" value="1"/>
</dbReference>
<sequence>MIALPIKHVKDFMNKLLLQDTFDRFLVSEASITTFTTFSIDGQLHADFYDTEKAKELKAQERTQVTWQEIKPFCYSVIKGRRTPLAFKFVFQLPSDEVDLLLARSGLPLTPQDVFGLFFNCQYHGESLTLTTGSSLRIFTMDKSLDQAWDGMLEDFLRQQELE</sequence>
<keyword evidence="2" id="KW-1185">Reference proteome</keyword>
<evidence type="ECO:0000313" key="1">
    <source>
        <dbReference type="EMBL" id="QNM08996.1"/>
    </source>
</evidence>
<dbReference type="AlphaFoldDB" id="A0A7G9GDW4"/>
<dbReference type="InterPro" id="IPR043779">
    <property type="entry name" value="DUF5721"/>
</dbReference>
<evidence type="ECO:0000313" key="2">
    <source>
        <dbReference type="Proteomes" id="UP000515860"/>
    </source>
</evidence>
<gene>
    <name evidence="1" type="ORF">H9Q79_01465</name>
</gene>
<dbReference type="KEGG" id="whj:H9Q79_01465"/>
<reference evidence="1 2" key="1">
    <citation type="submission" date="2020-08" db="EMBL/GenBank/DDBJ databases">
        <authorList>
            <person name="Liu C."/>
            <person name="Sun Q."/>
        </authorList>
    </citation>
    <scope>NUCLEOTIDE SEQUENCE [LARGE SCALE GENOMIC DNA]</scope>
    <source>
        <strain evidence="1 2">NSJ-29</strain>
    </source>
</reference>
<protein>
    <submittedName>
        <fullName evidence="1">Uncharacterized protein</fullName>
    </submittedName>
</protein>
<name>A0A7G9GDW4_9FIRM</name>
<dbReference type="Proteomes" id="UP000515860">
    <property type="component" value="Chromosome"/>
</dbReference>
<organism evidence="1 2">
    <name type="scientific">Wansuia hejianensis</name>
    <dbReference type="NCBI Taxonomy" id="2763667"/>
    <lineage>
        <taxon>Bacteria</taxon>
        <taxon>Bacillati</taxon>
        <taxon>Bacillota</taxon>
        <taxon>Clostridia</taxon>
        <taxon>Lachnospirales</taxon>
        <taxon>Lachnospiraceae</taxon>
        <taxon>Wansuia</taxon>
    </lineage>
</organism>
<accession>A0A7G9GDW4</accession>
<proteinExistence type="predicted"/>